<feature type="compositionally biased region" description="Basic and acidic residues" evidence="1">
    <location>
        <begin position="1"/>
        <end position="12"/>
    </location>
</feature>
<accession>A0AAW1IGJ2</accession>
<protein>
    <submittedName>
        <fullName evidence="2">Uncharacterized protein</fullName>
    </submittedName>
</protein>
<comment type="caution">
    <text evidence="2">The sequence shown here is derived from an EMBL/GenBank/DDBJ whole genome shotgun (WGS) entry which is preliminary data.</text>
</comment>
<organism evidence="2 3">
    <name type="scientific">Popillia japonica</name>
    <name type="common">Japanese beetle</name>
    <dbReference type="NCBI Taxonomy" id="7064"/>
    <lineage>
        <taxon>Eukaryota</taxon>
        <taxon>Metazoa</taxon>
        <taxon>Ecdysozoa</taxon>
        <taxon>Arthropoda</taxon>
        <taxon>Hexapoda</taxon>
        <taxon>Insecta</taxon>
        <taxon>Pterygota</taxon>
        <taxon>Neoptera</taxon>
        <taxon>Endopterygota</taxon>
        <taxon>Coleoptera</taxon>
        <taxon>Polyphaga</taxon>
        <taxon>Scarabaeiformia</taxon>
        <taxon>Scarabaeidae</taxon>
        <taxon>Rutelinae</taxon>
        <taxon>Popillia</taxon>
    </lineage>
</organism>
<evidence type="ECO:0000256" key="1">
    <source>
        <dbReference type="SAM" id="MobiDB-lite"/>
    </source>
</evidence>
<sequence length="248" mass="29148">MEEGISQKDQQKSESTISIEAEEYRKRKPVENATPISVERIVEERKLPIYGASNKEIQPQEFFEALEKHFKIRAMPEDRKLDFAVDQLKDDVAIWVGSNRNQWTTLEDLKRDLLKMYWSDSVQKRKEYKIETRGLQGEETGATILGIFRSGIGKWREADVKATNHLHLLVKEPTRKIEPETYVPDQDTQRREQRLYFQQLSSILNRKSSIDGEQNELTQNQPIVPKIQITQEEYEACEEKEQTCLNYQ</sequence>
<evidence type="ECO:0000313" key="2">
    <source>
        <dbReference type="EMBL" id="KAK9688556.1"/>
    </source>
</evidence>
<name>A0AAW1IGJ2_POPJA</name>
<dbReference type="Proteomes" id="UP001458880">
    <property type="component" value="Unassembled WGS sequence"/>
</dbReference>
<dbReference type="AlphaFoldDB" id="A0AAW1IGJ2"/>
<feature type="region of interest" description="Disordered" evidence="1">
    <location>
        <begin position="1"/>
        <end position="24"/>
    </location>
</feature>
<proteinExistence type="predicted"/>
<gene>
    <name evidence="2" type="ORF">QE152_g35216</name>
</gene>
<reference evidence="2 3" key="1">
    <citation type="journal article" date="2024" name="BMC Genomics">
        <title>De novo assembly and annotation of Popillia japonica's genome with initial clues to its potential as an invasive pest.</title>
        <authorList>
            <person name="Cucini C."/>
            <person name="Boschi S."/>
            <person name="Funari R."/>
            <person name="Cardaioli E."/>
            <person name="Iannotti N."/>
            <person name="Marturano G."/>
            <person name="Paoli F."/>
            <person name="Bruttini M."/>
            <person name="Carapelli A."/>
            <person name="Frati F."/>
            <person name="Nardi F."/>
        </authorList>
    </citation>
    <scope>NUCLEOTIDE SEQUENCE [LARGE SCALE GENOMIC DNA]</scope>
    <source>
        <strain evidence="2">DMR45628</strain>
    </source>
</reference>
<dbReference type="EMBL" id="JASPKY010000587">
    <property type="protein sequence ID" value="KAK9688556.1"/>
    <property type="molecule type" value="Genomic_DNA"/>
</dbReference>
<keyword evidence="3" id="KW-1185">Reference proteome</keyword>
<evidence type="ECO:0000313" key="3">
    <source>
        <dbReference type="Proteomes" id="UP001458880"/>
    </source>
</evidence>